<dbReference type="OrthoDB" id="660918at2759"/>
<keyword evidence="4" id="KW-1185">Reference proteome</keyword>
<dbReference type="ExpressionAtlas" id="A0A2K2CIW8">
    <property type="expression patterns" value="baseline and differential"/>
</dbReference>
<dbReference type="Proteomes" id="UP000008810">
    <property type="component" value="Chromosome 5"/>
</dbReference>
<dbReference type="Gramene" id="PNT61955">
    <property type="protein sequence ID" value="PNT61955"/>
    <property type="gene ID" value="BRADI_5g23386v3"/>
</dbReference>
<reference evidence="2" key="2">
    <citation type="submission" date="2017-06" db="EMBL/GenBank/DDBJ databases">
        <title>WGS assembly of Brachypodium distachyon.</title>
        <authorList>
            <consortium name="The International Brachypodium Initiative"/>
            <person name="Lucas S."/>
            <person name="Harmon-Smith M."/>
            <person name="Lail K."/>
            <person name="Tice H."/>
            <person name="Grimwood J."/>
            <person name="Bruce D."/>
            <person name="Barry K."/>
            <person name="Shu S."/>
            <person name="Lindquist E."/>
            <person name="Wang M."/>
            <person name="Pitluck S."/>
            <person name="Vogel J.P."/>
            <person name="Garvin D.F."/>
            <person name="Mockler T.C."/>
            <person name="Schmutz J."/>
            <person name="Rokhsar D."/>
            <person name="Bevan M.W."/>
        </authorList>
    </citation>
    <scope>NUCLEOTIDE SEQUENCE</scope>
    <source>
        <strain evidence="2">Bd21</strain>
    </source>
</reference>
<accession>A0A2K2CIW8</accession>
<dbReference type="EnsemblPlants" id="PNT61955">
    <property type="protein sequence ID" value="PNT61955"/>
    <property type="gene ID" value="BRADI_5g23386v3"/>
</dbReference>
<dbReference type="EMBL" id="CM000884">
    <property type="protein sequence ID" value="PNT61955.1"/>
    <property type="molecule type" value="Genomic_DNA"/>
</dbReference>
<dbReference type="AlphaFoldDB" id="A0A2K2CIW8"/>
<protein>
    <submittedName>
        <fullName evidence="2 3">Uncharacterized protein</fullName>
    </submittedName>
</protein>
<name>A0A2K2CIW8_BRADI</name>
<organism evidence="2">
    <name type="scientific">Brachypodium distachyon</name>
    <name type="common">Purple false brome</name>
    <name type="synonym">Trachynia distachya</name>
    <dbReference type="NCBI Taxonomy" id="15368"/>
    <lineage>
        <taxon>Eukaryota</taxon>
        <taxon>Viridiplantae</taxon>
        <taxon>Streptophyta</taxon>
        <taxon>Embryophyta</taxon>
        <taxon>Tracheophyta</taxon>
        <taxon>Spermatophyta</taxon>
        <taxon>Magnoliopsida</taxon>
        <taxon>Liliopsida</taxon>
        <taxon>Poales</taxon>
        <taxon>Poaceae</taxon>
        <taxon>BOP clade</taxon>
        <taxon>Pooideae</taxon>
        <taxon>Stipodae</taxon>
        <taxon>Brachypodieae</taxon>
        <taxon>Brachypodium</taxon>
    </lineage>
</organism>
<proteinExistence type="predicted"/>
<gene>
    <name evidence="3" type="primary">LOC104585445</name>
    <name evidence="2" type="ORF">BRADI_5g23386v3</name>
</gene>
<evidence type="ECO:0000256" key="1">
    <source>
        <dbReference type="SAM" id="Coils"/>
    </source>
</evidence>
<keyword evidence="1" id="KW-0175">Coiled coil</keyword>
<evidence type="ECO:0000313" key="4">
    <source>
        <dbReference type="Proteomes" id="UP000008810"/>
    </source>
</evidence>
<sequence>MAALRPCPPRIITSPSSSKLSRWQPRSILPLHRTSSRTVLRISHGICACNGGADQPVDPDPLERFLMRLPAEQKKRWQEIIQFSKGPPDMAFGEEVDLIFNYKMKITNPSVLYAEGTFLSRRLCRMAQEASAIASSVVKCAGVRIGTGNEISVDTTTQILRTYVGVFVSIAEEIHHKRVQTRTIVSFLDALQGVASVSHILVQDTVANRALIDSKDTSTYYEIDASDLERAHREYQLQMNDLKDKLTTATSALGVCQVPGVGF</sequence>
<reference evidence="2 3" key="1">
    <citation type="journal article" date="2010" name="Nature">
        <title>Genome sequencing and analysis of the model grass Brachypodium distachyon.</title>
        <authorList>
            <consortium name="International Brachypodium Initiative"/>
        </authorList>
    </citation>
    <scope>NUCLEOTIDE SEQUENCE [LARGE SCALE GENOMIC DNA]</scope>
    <source>
        <strain evidence="2 3">Bd21</strain>
    </source>
</reference>
<evidence type="ECO:0000313" key="2">
    <source>
        <dbReference type="EMBL" id="PNT61955.1"/>
    </source>
</evidence>
<feature type="coiled-coil region" evidence="1">
    <location>
        <begin position="225"/>
        <end position="252"/>
    </location>
</feature>
<reference evidence="3" key="3">
    <citation type="submission" date="2018-08" db="UniProtKB">
        <authorList>
            <consortium name="EnsemblPlants"/>
        </authorList>
    </citation>
    <scope>IDENTIFICATION</scope>
    <source>
        <strain evidence="3">cv. Bd21</strain>
    </source>
</reference>
<evidence type="ECO:0000313" key="3">
    <source>
        <dbReference type="EnsemblPlants" id="PNT61955"/>
    </source>
</evidence>